<dbReference type="InterPro" id="IPR012349">
    <property type="entry name" value="Split_barrel_FMN-bd"/>
</dbReference>
<dbReference type="SUPFAM" id="SSF50475">
    <property type="entry name" value="FMN-binding split barrel"/>
    <property type="match status" value="1"/>
</dbReference>
<gene>
    <name evidence="1" type="ORF">J2Z75_003443</name>
</gene>
<dbReference type="Pfam" id="PF12900">
    <property type="entry name" value="Pyridox_ox_2"/>
    <property type="match status" value="1"/>
</dbReference>
<dbReference type="RefSeq" id="WP_209853948.1">
    <property type="nucleotide sequence ID" value="NZ_JAGGJV010000006.1"/>
</dbReference>
<name>A0ABS4EPQ7_9HYPH</name>
<comment type="caution">
    <text evidence="1">The sequence shown here is derived from an EMBL/GenBank/DDBJ whole genome shotgun (WGS) entry which is preliminary data.</text>
</comment>
<accession>A0ABS4EPQ7</accession>
<dbReference type="EMBL" id="JAGGJV010000006">
    <property type="protein sequence ID" value="MBP1859922.1"/>
    <property type="molecule type" value="Genomic_DNA"/>
</dbReference>
<dbReference type="InterPro" id="IPR024747">
    <property type="entry name" value="Pyridox_Oxase-rel"/>
</dbReference>
<reference evidence="1 2" key="1">
    <citation type="submission" date="2021-03" db="EMBL/GenBank/DDBJ databases">
        <title>Genomic Encyclopedia of Type Strains, Phase IV (KMG-IV): sequencing the most valuable type-strain genomes for metagenomic binning, comparative biology and taxonomic classification.</title>
        <authorList>
            <person name="Goeker M."/>
        </authorList>
    </citation>
    <scope>NUCLEOTIDE SEQUENCE [LARGE SCALE GENOMIC DNA]</scope>
    <source>
        <strain evidence="1 2">DSM 26427</strain>
    </source>
</reference>
<dbReference type="Proteomes" id="UP000823786">
    <property type="component" value="Unassembled WGS sequence"/>
</dbReference>
<organism evidence="1 2">
    <name type="scientific">Rhizobium herbae</name>
    <dbReference type="NCBI Taxonomy" id="508661"/>
    <lineage>
        <taxon>Bacteria</taxon>
        <taxon>Pseudomonadati</taxon>
        <taxon>Pseudomonadota</taxon>
        <taxon>Alphaproteobacteria</taxon>
        <taxon>Hyphomicrobiales</taxon>
        <taxon>Rhizobiaceae</taxon>
        <taxon>Rhizobium/Agrobacterium group</taxon>
        <taxon>Rhizobium</taxon>
    </lineage>
</organism>
<keyword evidence="2" id="KW-1185">Reference proteome</keyword>
<sequence length="151" mass="17435">MKLRELAPDDCMELVRAGRLARLACCRDDRPYVVPIHYGVDGNVLYSFTMPGRKLDMMRANPFVCLEIDKFDHGHEWTSVVVDGVFRELENEENRSRERIHAWSLLQLNIDWWEPGAFKPQQQPVHSKSPHVFFAIEISAVSGRHASKDDS</sequence>
<evidence type="ECO:0000313" key="2">
    <source>
        <dbReference type="Proteomes" id="UP000823786"/>
    </source>
</evidence>
<evidence type="ECO:0000313" key="1">
    <source>
        <dbReference type="EMBL" id="MBP1859922.1"/>
    </source>
</evidence>
<protein>
    <submittedName>
        <fullName evidence="1">Nitroimidazol reductase NimA-like FMN-containing flavoprotein (Pyridoxamine 5'-phosphate oxidase superfamily)</fullName>
    </submittedName>
</protein>
<dbReference type="Gene3D" id="2.30.110.10">
    <property type="entry name" value="Electron Transport, Fmn-binding Protein, Chain A"/>
    <property type="match status" value="1"/>
</dbReference>
<proteinExistence type="predicted"/>